<dbReference type="InterPro" id="IPR002478">
    <property type="entry name" value="PUA"/>
</dbReference>
<dbReference type="CDD" id="cd04242">
    <property type="entry name" value="AAK_G5K_ProB"/>
    <property type="match status" value="1"/>
</dbReference>
<feature type="binding site" evidence="8">
    <location>
        <begin position="174"/>
        <end position="175"/>
    </location>
    <ligand>
        <name>ATP</name>
        <dbReference type="ChEBI" id="CHEBI:30616"/>
    </ligand>
</feature>
<keyword evidence="4 8" id="KW-0808">Transferase</keyword>
<evidence type="ECO:0000256" key="2">
    <source>
        <dbReference type="ARBA" id="ARBA00022605"/>
    </source>
</evidence>
<comment type="pathway">
    <text evidence="8">Amino-acid biosynthesis; L-proline biosynthesis; L-glutamate 5-semialdehyde from L-glutamate: step 1/2.</text>
</comment>
<keyword evidence="2 8" id="KW-0028">Amino-acid biosynthesis</keyword>
<dbReference type="InterPro" id="IPR019797">
    <property type="entry name" value="Glutamate_5-kinase_CS"/>
</dbReference>
<comment type="subcellular location">
    <subcellularLocation>
        <location evidence="8">Cytoplasm</location>
    </subcellularLocation>
</comment>
<comment type="caution">
    <text evidence="8">Lacks conserved residue(s) required for the propagation of feature annotation.</text>
</comment>
<dbReference type="AlphaFoldDB" id="A0A2A5WYE1"/>
<organism evidence="11 12">
    <name type="scientific">OM182 bacterium MED-G24</name>
    <dbReference type="NCBI Taxonomy" id="1986255"/>
    <lineage>
        <taxon>Bacteria</taxon>
        <taxon>Pseudomonadati</taxon>
        <taxon>Pseudomonadota</taxon>
        <taxon>Gammaproteobacteria</taxon>
        <taxon>OMG group</taxon>
        <taxon>OM182 clade</taxon>
    </lineage>
</organism>
<dbReference type="Proteomes" id="UP000219327">
    <property type="component" value="Unassembled WGS sequence"/>
</dbReference>
<name>A0A2A5WYE1_9GAMM</name>
<dbReference type="InterPro" id="IPR001048">
    <property type="entry name" value="Asp/Glu/Uridylate_kinase"/>
</dbReference>
<dbReference type="PRINTS" id="PR00474">
    <property type="entry name" value="GLU5KINASE"/>
</dbReference>
<feature type="domain" description="PUA" evidence="10">
    <location>
        <begin position="280"/>
        <end position="363"/>
    </location>
</feature>
<comment type="catalytic activity">
    <reaction evidence="8">
        <text>L-glutamate + ATP = L-glutamyl 5-phosphate + ADP</text>
        <dbReference type="Rhea" id="RHEA:14877"/>
        <dbReference type="ChEBI" id="CHEBI:29985"/>
        <dbReference type="ChEBI" id="CHEBI:30616"/>
        <dbReference type="ChEBI" id="CHEBI:58274"/>
        <dbReference type="ChEBI" id="CHEBI:456216"/>
        <dbReference type="EC" id="2.7.2.11"/>
    </reaction>
</comment>
<reference evidence="11 12" key="1">
    <citation type="submission" date="2017-08" db="EMBL/GenBank/DDBJ databases">
        <title>Fine stratification of microbial communities through a metagenomic profile of the photic zone.</title>
        <authorList>
            <person name="Haro-Moreno J.M."/>
            <person name="Lopez-Perez M."/>
            <person name="De La Torre J."/>
            <person name="Picazo A."/>
            <person name="Camacho A."/>
            <person name="Rodriguez-Valera F."/>
        </authorList>
    </citation>
    <scope>NUCLEOTIDE SEQUENCE [LARGE SCALE GENOMIC DNA]</scope>
    <source>
        <strain evidence="11">MED-G24</strain>
    </source>
</reference>
<dbReference type="PIRSF" id="PIRSF000729">
    <property type="entry name" value="GK"/>
    <property type="match status" value="1"/>
</dbReference>
<dbReference type="InterPro" id="IPR036974">
    <property type="entry name" value="PUA_sf"/>
</dbReference>
<dbReference type="GO" id="GO:0055129">
    <property type="term" value="P:L-proline biosynthetic process"/>
    <property type="evidence" value="ECO:0007669"/>
    <property type="project" value="UniProtKB-UniRule"/>
</dbReference>
<sequence>MNSEAFTPGDVLVFKFGSSLLTDPGKGLSVKHLHGWVDQIAELHGRGWRVVIVSSGSVVEGMNRLGLSERPDSVHKLQAAASVGQSSLVQAWESRFHTYGILTGQVLLTHADLRSRERYLNARSTLTTLLSMGVVPIVNENDTVVTDEIRFGDNDTLAALVANLISASTLVLMTDQKGLYTSDPRRDEKSNLVPQARASDPALDSMVGTGSALGRGGMITKLSAARTAARSGANTLVVSGREENVIRRIAEGEVCGTLLTADQPMLVSRKQWLASLPARGRVTVDAGAARVLRSQGVSLLSVGTIDVGGDFNRGDMVSCVDEQGHEVARGLSNYAANEASKLCGHETHEIERVLGYKGDEELVHRDNMVITAPPH</sequence>
<dbReference type="PANTHER" id="PTHR43654:SF1">
    <property type="entry name" value="ISOPENTENYL PHOSPHATE KINASE"/>
    <property type="match status" value="1"/>
</dbReference>
<keyword evidence="3 8" id="KW-0641">Proline biosynthesis</keyword>
<keyword evidence="1 8" id="KW-0963">Cytoplasm</keyword>
<dbReference type="InterPro" id="IPR041739">
    <property type="entry name" value="G5K_ProB"/>
</dbReference>
<accession>A0A2A5WYE1</accession>
<dbReference type="PANTHER" id="PTHR43654">
    <property type="entry name" value="GLUTAMATE 5-KINASE"/>
    <property type="match status" value="1"/>
</dbReference>
<evidence type="ECO:0000256" key="3">
    <source>
        <dbReference type="ARBA" id="ARBA00022650"/>
    </source>
</evidence>
<dbReference type="Gene3D" id="3.40.1160.10">
    <property type="entry name" value="Acetylglutamate kinase-like"/>
    <property type="match status" value="1"/>
</dbReference>
<feature type="binding site" evidence="8">
    <location>
        <position position="15"/>
    </location>
    <ligand>
        <name>ATP</name>
        <dbReference type="ChEBI" id="CHEBI:30616"/>
    </ligand>
</feature>
<dbReference type="Pfam" id="PF01472">
    <property type="entry name" value="PUA"/>
    <property type="match status" value="1"/>
</dbReference>
<dbReference type="CDD" id="cd21157">
    <property type="entry name" value="PUA_G5K"/>
    <property type="match status" value="1"/>
</dbReference>
<evidence type="ECO:0000256" key="9">
    <source>
        <dbReference type="SAM" id="MobiDB-lite"/>
    </source>
</evidence>
<dbReference type="NCBIfam" id="TIGR01027">
    <property type="entry name" value="proB"/>
    <property type="match status" value="1"/>
</dbReference>
<dbReference type="InterPro" id="IPR005715">
    <property type="entry name" value="Glu_5kinase/COase_Synthase"/>
</dbReference>
<dbReference type="GO" id="GO:0005524">
    <property type="term" value="F:ATP binding"/>
    <property type="evidence" value="ECO:0007669"/>
    <property type="project" value="UniProtKB-KW"/>
</dbReference>
<dbReference type="EMBL" id="NTKD01000004">
    <property type="protein sequence ID" value="PDH41451.1"/>
    <property type="molecule type" value="Genomic_DNA"/>
</dbReference>
<comment type="caution">
    <text evidence="11">The sequence shown here is derived from an EMBL/GenBank/DDBJ whole genome shotgun (WGS) entry which is preliminary data.</text>
</comment>
<evidence type="ECO:0000256" key="8">
    <source>
        <dbReference type="HAMAP-Rule" id="MF_00456"/>
    </source>
</evidence>
<dbReference type="UniPathway" id="UPA00098">
    <property type="reaction ID" value="UER00359"/>
</dbReference>
<evidence type="ECO:0000259" key="10">
    <source>
        <dbReference type="SMART" id="SM00359"/>
    </source>
</evidence>
<dbReference type="HAMAP" id="MF_00456">
    <property type="entry name" value="ProB"/>
    <property type="match status" value="1"/>
</dbReference>
<comment type="similarity">
    <text evidence="8">Belongs to the glutamate 5-kinase family.</text>
</comment>
<evidence type="ECO:0000256" key="4">
    <source>
        <dbReference type="ARBA" id="ARBA00022679"/>
    </source>
</evidence>
<dbReference type="SUPFAM" id="SSF88697">
    <property type="entry name" value="PUA domain-like"/>
    <property type="match status" value="1"/>
</dbReference>
<dbReference type="PROSITE" id="PS50890">
    <property type="entry name" value="PUA"/>
    <property type="match status" value="1"/>
</dbReference>
<evidence type="ECO:0000313" key="12">
    <source>
        <dbReference type="Proteomes" id="UP000219327"/>
    </source>
</evidence>
<feature type="binding site" evidence="8">
    <location>
        <position position="154"/>
    </location>
    <ligand>
        <name>substrate</name>
    </ligand>
</feature>
<keyword evidence="6 8" id="KW-0418">Kinase</keyword>
<dbReference type="PROSITE" id="PS00902">
    <property type="entry name" value="GLUTAMATE_5_KINASE"/>
    <property type="match status" value="1"/>
</dbReference>
<keyword evidence="5 8" id="KW-0547">Nucleotide-binding</keyword>
<dbReference type="SUPFAM" id="SSF53633">
    <property type="entry name" value="Carbamate kinase-like"/>
    <property type="match status" value="1"/>
</dbReference>
<dbReference type="EC" id="2.7.2.11" evidence="8"/>
<evidence type="ECO:0000256" key="7">
    <source>
        <dbReference type="ARBA" id="ARBA00022840"/>
    </source>
</evidence>
<dbReference type="Pfam" id="PF00696">
    <property type="entry name" value="AA_kinase"/>
    <property type="match status" value="1"/>
</dbReference>
<keyword evidence="7 8" id="KW-0067">ATP-binding</keyword>
<gene>
    <name evidence="8" type="primary">proB</name>
    <name evidence="11" type="ORF">CNE99_01530</name>
</gene>
<dbReference type="InterPro" id="IPR036393">
    <property type="entry name" value="AceGlu_kinase-like_sf"/>
</dbReference>
<protein>
    <recommendedName>
        <fullName evidence="8">Glutamate 5-kinase</fullName>
        <ecNumber evidence="8">2.7.2.11</ecNumber>
    </recommendedName>
    <alternativeName>
        <fullName evidence="8">Gamma-glutamyl kinase</fullName>
        <shortName evidence="8">GK</shortName>
    </alternativeName>
</protein>
<evidence type="ECO:0000256" key="6">
    <source>
        <dbReference type="ARBA" id="ARBA00022777"/>
    </source>
</evidence>
<dbReference type="FunFam" id="3.40.1160.10:FF:000018">
    <property type="entry name" value="Glutamate 5-kinase"/>
    <property type="match status" value="1"/>
</dbReference>
<feature type="region of interest" description="Disordered" evidence="9">
    <location>
        <begin position="181"/>
        <end position="204"/>
    </location>
</feature>
<feature type="binding site" evidence="8">
    <location>
        <position position="55"/>
    </location>
    <ligand>
        <name>substrate</name>
    </ligand>
</feature>
<dbReference type="InterPro" id="IPR001057">
    <property type="entry name" value="Glu/AcGlu_kinase"/>
</dbReference>
<dbReference type="Gene3D" id="2.30.130.10">
    <property type="entry name" value="PUA domain"/>
    <property type="match status" value="1"/>
</dbReference>
<dbReference type="GO" id="GO:0003723">
    <property type="term" value="F:RNA binding"/>
    <property type="evidence" value="ECO:0007669"/>
    <property type="project" value="InterPro"/>
</dbReference>
<evidence type="ECO:0000256" key="1">
    <source>
        <dbReference type="ARBA" id="ARBA00022490"/>
    </source>
</evidence>
<dbReference type="SMART" id="SM00359">
    <property type="entry name" value="PUA"/>
    <property type="match status" value="1"/>
</dbReference>
<dbReference type="InterPro" id="IPR011529">
    <property type="entry name" value="Glu_5kinase"/>
</dbReference>
<evidence type="ECO:0000256" key="5">
    <source>
        <dbReference type="ARBA" id="ARBA00022741"/>
    </source>
</evidence>
<dbReference type="GO" id="GO:0005829">
    <property type="term" value="C:cytosol"/>
    <property type="evidence" value="ECO:0007669"/>
    <property type="project" value="TreeGrafter"/>
</dbReference>
<comment type="function">
    <text evidence="8">Catalyzes the transfer of a phosphate group to glutamate to form L-glutamate 5-phosphate.</text>
</comment>
<dbReference type="InterPro" id="IPR015947">
    <property type="entry name" value="PUA-like_sf"/>
</dbReference>
<evidence type="ECO:0000313" key="11">
    <source>
        <dbReference type="EMBL" id="PDH41451.1"/>
    </source>
</evidence>
<proteinExistence type="inferred from homology"/>
<feature type="binding site" evidence="8">
    <location>
        <position position="142"/>
    </location>
    <ligand>
        <name>substrate</name>
    </ligand>
</feature>
<dbReference type="GO" id="GO:0004349">
    <property type="term" value="F:glutamate 5-kinase activity"/>
    <property type="evidence" value="ECO:0007669"/>
    <property type="project" value="UniProtKB-UniRule"/>
</dbReference>